<name>A0A5C3PZU6_9APHY</name>
<feature type="compositionally biased region" description="Low complexity" evidence="2">
    <location>
        <begin position="484"/>
        <end position="499"/>
    </location>
</feature>
<dbReference type="InterPro" id="IPR013087">
    <property type="entry name" value="Znf_C2H2_type"/>
</dbReference>
<feature type="domain" description="C2H2-type" evidence="3">
    <location>
        <begin position="191"/>
        <end position="214"/>
    </location>
</feature>
<proteinExistence type="predicted"/>
<feature type="region of interest" description="Disordered" evidence="2">
    <location>
        <begin position="383"/>
        <end position="416"/>
    </location>
</feature>
<evidence type="ECO:0000313" key="5">
    <source>
        <dbReference type="Proteomes" id="UP000308197"/>
    </source>
</evidence>
<sequence>MTDSPEGTALMSNGDQALFSLVEAATIARPIPTARQSSVDSTLSRGSYNGTSSLGAGGHSIGSSTKVHAAMKHHRRLSSTGQTRRRMSDAREASSRPSPAMLQSASATLSSLAALSLSGSPPPHSVAQTGTSFTSASGMMSSSSSAPVPKIEAKDDDVVFDEASVDAPMKTEISGAGIRVTKTGKKRGTIFKCESCSKVYRHPSCLIKHRWEHSPHWREASKFLLSKHQQVQLLEAAAILSHLAPSASGGTSLPEDRSLWPSFLSGGLLPPPDQANLAHDAKPSSKARASSLASVDQPIAYPTSSSVPAASLLSSRASTPSASGRGSGTPTSFGRPPSAGPRMHDYAIPSSGGITHVRPGVVGVPTNPGSHSDIRAIPIHRSSSSLSHHHAGSPASHQRSAPVPVPALGRDAYREPPNAEGGAYSFVSAASVSDAWSSPVSVGFAQSSFRSSAPSATFSASASYSASGPDRSFSDVTGGWSLPRSSLRSASLSRSRSGSVEMDSEDAGREDYVDVEGVEQGGRFGFTSRAWKSSVGDGNGKIEEEWDGMEMEMEM</sequence>
<dbReference type="AlphaFoldDB" id="A0A5C3PZU6"/>
<feature type="region of interest" description="Disordered" evidence="2">
    <location>
        <begin position="536"/>
        <end position="555"/>
    </location>
</feature>
<dbReference type="Proteomes" id="UP000308197">
    <property type="component" value="Unassembled WGS sequence"/>
</dbReference>
<dbReference type="EMBL" id="ML210982">
    <property type="protein sequence ID" value="TFK93398.1"/>
    <property type="molecule type" value="Genomic_DNA"/>
</dbReference>
<keyword evidence="1" id="KW-0863">Zinc-finger</keyword>
<feature type="compositionally biased region" description="Low complexity" evidence="2">
    <location>
        <begin position="130"/>
        <end position="146"/>
    </location>
</feature>
<evidence type="ECO:0000256" key="2">
    <source>
        <dbReference type="SAM" id="MobiDB-lite"/>
    </source>
</evidence>
<feature type="region of interest" description="Disordered" evidence="2">
    <location>
        <begin position="271"/>
        <end position="290"/>
    </location>
</feature>
<feature type="compositionally biased region" description="Low complexity" evidence="2">
    <location>
        <begin position="305"/>
        <end position="332"/>
    </location>
</feature>
<accession>A0A5C3PZU6</accession>
<evidence type="ECO:0000256" key="1">
    <source>
        <dbReference type="PROSITE-ProRule" id="PRU00042"/>
    </source>
</evidence>
<dbReference type="InParanoid" id="A0A5C3PZU6"/>
<keyword evidence="5" id="KW-1185">Reference proteome</keyword>
<keyword evidence="1" id="KW-0479">Metal-binding</keyword>
<feature type="compositionally biased region" description="Acidic residues" evidence="2">
    <location>
        <begin position="544"/>
        <end position="555"/>
    </location>
</feature>
<protein>
    <recommendedName>
        <fullName evidence="3">C2H2-type domain-containing protein</fullName>
    </recommendedName>
</protein>
<organism evidence="4 5">
    <name type="scientific">Polyporus arcularius HHB13444</name>
    <dbReference type="NCBI Taxonomy" id="1314778"/>
    <lineage>
        <taxon>Eukaryota</taxon>
        <taxon>Fungi</taxon>
        <taxon>Dikarya</taxon>
        <taxon>Basidiomycota</taxon>
        <taxon>Agaricomycotina</taxon>
        <taxon>Agaricomycetes</taxon>
        <taxon>Polyporales</taxon>
        <taxon>Polyporaceae</taxon>
        <taxon>Polyporus</taxon>
    </lineage>
</organism>
<dbReference type="PROSITE" id="PS00028">
    <property type="entry name" value="ZINC_FINGER_C2H2_1"/>
    <property type="match status" value="1"/>
</dbReference>
<gene>
    <name evidence="4" type="ORF">K466DRAFT_121293</name>
</gene>
<feature type="region of interest" description="Disordered" evidence="2">
    <location>
        <begin position="484"/>
        <end position="509"/>
    </location>
</feature>
<evidence type="ECO:0000313" key="4">
    <source>
        <dbReference type="EMBL" id="TFK93398.1"/>
    </source>
</evidence>
<feature type="compositionally biased region" description="Low complexity" evidence="2">
    <location>
        <begin position="100"/>
        <end position="119"/>
    </location>
</feature>
<feature type="compositionally biased region" description="Low complexity" evidence="2">
    <location>
        <begin position="383"/>
        <end position="397"/>
    </location>
</feature>
<reference evidence="4 5" key="1">
    <citation type="journal article" date="2019" name="Nat. Ecol. Evol.">
        <title>Megaphylogeny resolves global patterns of mushroom evolution.</title>
        <authorList>
            <person name="Varga T."/>
            <person name="Krizsan K."/>
            <person name="Foldi C."/>
            <person name="Dima B."/>
            <person name="Sanchez-Garcia M."/>
            <person name="Sanchez-Ramirez S."/>
            <person name="Szollosi G.J."/>
            <person name="Szarkandi J.G."/>
            <person name="Papp V."/>
            <person name="Albert L."/>
            <person name="Andreopoulos W."/>
            <person name="Angelini C."/>
            <person name="Antonin V."/>
            <person name="Barry K.W."/>
            <person name="Bougher N.L."/>
            <person name="Buchanan P."/>
            <person name="Buyck B."/>
            <person name="Bense V."/>
            <person name="Catcheside P."/>
            <person name="Chovatia M."/>
            <person name="Cooper J."/>
            <person name="Damon W."/>
            <person name="Desjardin D."/>
            <person name="Finy P."/>
            <person name="Geml J."/>
            <person name="Haridas S."/>
            <person name="Hughes K."/>
            <person name="Justo A."/>
            <person name="Karasinski D."/>
            <person name="Kautmanova I."/>
            <person name="Kiss B."/>
            <person name="Kocsube S."/>
            <person name="Kotiranta H."/>
            <person name="LaButti K.M."/>
            <person name="Lechner B.E."/>
            <person name="Liimatainen K."/>
            <person name="Lipzen A."/>
            <person name="Lukacs Z."/>
            <person name="Mihaltcheva S."/>
            <person name="Morgado L.N."/>
            <person name="Niskanen T."/>
            <person name="Noordeloos M.E."/>
            <person name="Ohm R.A."/>
            <person name="Ortiz-Santana B."/>
            <person name="Ovrebo C."/>
            <person name="Racz N."/>
            <person name="Riley R."/>
            <person name="Savchenko A."/>
            <person name="Shiryaev A."/>
            <person name="Soop K."/>
            <person name="Spirin V."/>
            <person name="Szebenyi C."/>
            <person name="Tomsovsky M."/>
            <person name="Tulloss R.E."/>
            <person name="Uehling J."/>
            <person name="Grigoriev I.V."/>
            <person name="Vagvolgyi C."/>
            <person name="Papp T."/>
            <person name="Martin F.M."/>
            <person name="Miettinen O."/>
            <person name="Hibbett D.S."/>
            <person name="Nagy L.G."/>
        </authorList>
    </citation>
    <scope>NUCLEOTIDE SEQUENCE [LARGE SCALE GENOMIC DNA]</scope>
    <source>
        <strain evidence="4 5">HHB13444</strain>
    </source>
</reference>
<keyword evidence="1" id="KW-0862">Zinc</keyword>
<dbReference type="PROSITE" id="PS50157">
    <property type="entry name" value="ZINC_FINGER_C2H2_2"/>
    <property type="match status" value="1"/>
</dbReference>
<evidence type="ECO:0000259" key="3">
    <source>
        <dbReference type="PROSITE" id="PS50157"/>
    </source>
</evidence>
<dbReference type="GO" id="GO:0008270">
    <property type="term" value="F:zinc ion binding"/>
    <property type="evidence" value="ECO:0007669"/>
    <property type="project" value="UniProtKB-KW"/>
</dbReference>
<feature type="region of interest" description="Disordered" evidence="2">
    <location>
        <begin position="305"/>
        <end position="354"/>
    </location>
</feature>
<feature type="region of interest" description="Disordered" evidence="2">
    <location>
        <begin position="460"/>
        <end position="479"/>
    </location>
</feature>
<feature type="region of interest" description="Disordered" evidence="2">
    <location>
        <begin position="50"/>
        <end position="150"/>
    </location>
</feature>
<dbReference type="STRING" id="1314778.A0A5C3PZU6"/>